<dbReference type="Pfam" id="PF02847">
    <property type="entry name" value="MA3"/>
    <property type="match status" value="1"/>
</dbReference>
<dbReference type="Proteomes" id="UP000001640">
    <property type="component" value="Chromosome 5"/>
</dbReference>
<accession>G0VG63</accession>
<dbReference type="GO" id="GO:0000398">
    <property type="term" value="P:mRNA splicing, via spliceosome"/>
    <property type="evidence" value="ECO:0007669"/>
    <property type="project" value="EnsemblFungi"/>
</dbReference>
<comment type="similarity">
    <text evidence="2">Belongs to the CWC22 family.</text>
</comment>
<evidence type="ECO:0000313" key="10">
    <source>
        <dbReference type="EMBL" id="CCC70483.1"/>
    </source>
</evidence>
<evidence type="ECO:0000313" key="11">
    <source>
        <dbReference type="Proteomes" id="UP000001640"/>
    </source>
</evidence>
<dbReference type="EMBL" id="HE576756">
    <property type="protein sequence ID" value="CCC70483.1"/>
    <property type="molecule type" value="Genomic_DNA"/>
</dbReference>
<dbReference type="GeneID" id="96904110"/>
<dbReference type="GO" id="GO:0003723">
    <property type="term" value="F:RNA binding"/>
    <property type="evidence" value="ECO:0007669"/>
    <property type="project" value="InterPro"/>
</dbReference>
<evidence type="ECO:0000256" key="6">
    <source>
        <dbReference type="ARBA" id="ARBA00040804"/>
    </source>
</evidence>
<comment type="subcellular location">
    <subcellularLocation>
        <location evidence="1">Nucleus</location>
    </subcellularLocation>
</comment>
<dbReference type="SMART" id="SM00544">
    <property type="entry name" value="MA3"/>
    <property type="match status" value="1"/>
</dbReference>
<dbReference type="GO" id="GO:0071013">
    <property type="term" value="C:catalytic step 2 spliceosome"/>
    <property type="evidence" value="ECO:0007669"/>
    <property type="project" value="TreeGrafter"/>
</dbReference>
<feature type="coiled-coil region" evidence="7">
    <location>
        <begin position="248"/>
        <end position="279"/>
    </location>
</feature>
<dbReference type="InterPro" id="IPR003891">
    <property type="entry name" value="Initiation_fac_eIF4g_MI"/>
</dbReference>
<dbReference type="InterPro" id="IPR050781">
    <property type="entry name" value="CWC22_splicing_factor"/>
</dbReference>
<evidence type="ECO:0000259" key="9">
    <source>
        <dbReference type="PROSITE" id="PS51366"/>
    </source>
</evidence>
<evidence type="ECO:0000256" key="4">
    <source>
        <dbReference type="ARBA" id="ARBA00023187"/>
    </source>
</evidence>
<dbReference type="GO" id="GO:0000974">
    <property type="term" value="C:Prp19 complex"/>
    <property type="evidence" value="ECO:0007669"/>
    <property type="project" value="EnsemblFungi"/>
</dbReference>
<dbReference type="PANTHER" id="PTHR18034:SF3">
    <property type="entry name" value="PRE-MRNA-SPLICING FACTOR CWC22 HOMOLOG"/>
    <property type="match status" value="1"/>
</dbReference>
<keyword evidence="11" id="KW-1185">Reference proteome</keyword>
<protein>
    <recommendedName>
        <fullName evidence="6">Pre-mRNA-splicing factor CWC22</fullName>
    </recommendedName>
</protein>
<dbReference type="SUPFAM" id="SSF48371">
    <property type="entry name" value="ARM repeat"/>
    <property type="match status" value="1"/>
</dbReference>
<dbReference type="InterPro" id="IPR003890">
    <property type="entry name" value="MIF4G-like_typ-3"/>
</dbReference>
<feature type="domain" description="MI" evidence="9">
    <location>
        <begin position="295"/>
        <end position="411"/>
    </location>
</feature>
<keyword evidence="3" id="KW-0507">mRNA processing</keyword>
<gene>
    <name evidence="10" type="primary">NCAS0E04130</name>
    <name evidence="10" type="ordered locus">NCAS_0E04130</name>
</gene>
<feature type="region of interest" description="Disordered" evidence="8">
    <location>
        <begin position="495"/>
        <end position="571"/>
    </location>
</feature>
<dbReference type="SMART" id="SM00543">
    <property type="entry name" value="MIF4G"/>
    <property type="match status" value="1"/>
</dbReference>
<sequence length="571" mass="66282">MAEKQSVVPGEEAQRKNWQLLSSCLERILSSIDASKLEDSFKDVFQVNVILGQNILINKIITLQQSQDKAVVYSALIALITSEVPEIGLEFSKAATIQFIIGYNRSNKRSCFAMINLLCSLFNYEVVHEIVILQLLHLLLQDINTFSISIIVTIMTNCGAQLLTLSRVAHNMIYEKLRELLQSNNLKNDQINESIEALFDLRRLNYKSPRVPKLLTLPEHIIHTHTFMIDELDTTKPNRGDFQFHSDYQELEDCYQNVKDRITLLNKEAEKEKADITQKNVLSDMKDMTATDDLEFKKKIYLLLKSSLSGDEAAHKILKLRIPDDDKWKIVDVIIKSSLQESTYSKFYGLLSERLLTSHKSWRGSFEKNFQSDYENVENWEPSQLRILGKLWGHILATDLISLSVFQIVKLNEDDTNAASRIFLKFILQEYVADLGIDEVKRRFDDVEAQKYMETVFPSENPDWIRYSINYFTAIGLGVLTEKMRLRLNVIQQESMEQGEEEEEDLQEEEQEEVETNEPIPSIRMESSGKMNPNMIPLGDHAKRRRNRSVSPSRRRRNRSRSPLPRRRKRQ</sequence>
<proteinExistence type="inferred from homology"/>
<reference key="2">
    <citation type="submission" date="2011-08" db="EMBL/GenBank/DDBJ databases">
        <title>Genome sequence of Naumovozyma castellii.</title>
        <authorList>
            <person name="Gordon J.L."/>
            <person name="Armisen D."/>
            <person name="Proux-Wera E."/>
            <person name="OhEigeartaigh S.S."/>
            <person name="Byrne K.P."/>
            <person name="Wolfe K.H."/>
        </authorList>
    </citation>
    <scope>NUCLEOTIDE SEQUENCE</scope>
    <source>
        <strain>Type strain:CBS 4309</strain>
    </source>
</reference>
<dbReference type="InParanoid" id="G0VG63"/>
<evidence type="ECO:0000256" key="1">
    <source>
        <dbReference type="ARBA" id="ARBA00004123"/>
    </source>
</evidence>
<dbReference type="PANTHER" id="PTHR18034">
    <property type="entry name" value="CELL CYCLE CONTROL PROTEIN CWF22-RELATED"/>
    <property type="match status" value="1"/>
</dbReference>
<keyword evidence="5" id="KW-0539">Nucleus</keyword>
<evidence type="ECO:0000256" key="3">
    <source>
        <dbReference type="ARBA" id="ARBA00022664"/>
    </source>
</evidence>
<feature type="compositionally biased region" description="Basic residues" evidence="8">
    <location>
        <begin position="542"/>
        <end position="571"/>
    </location>
</feature>
<dbReference type="AlphaFoldDB" id="G0VG63"/>
<dbReference type="PROSITE" id="PS51366">
    <property type="entry name" value="MI"/>
    <property type="match status" value="1"/>
</dbReference>
<reference evidence="10 11" key="1">
    <citation type="journal article" date="2011" name="Proc. Natl. Acad. Sci. U.S.A.">
        <title>Evolutionary erosion of yeast sex chromosomes by mating-type switching accidents.</title>
        <authorList>
            <person name="Gordon J.L."/>
            <person name="Armisen D."/>
            <person name="Proux-Wera E."/>
            <person name="Oheigeartaigh S.S."/>
            <person name="Byrne K.P."/>
            <person name="Wolfe K.H."/>
        </authorList>
    </citation>
    <scope>NUCLEOTIDE SEQUENCE [LARGE SCALE GENOMIC DNA]</scope>
    <source>
        <strain evidence="11">ATCC 76901 / BCRC 22586 / CBS 4309 / NBRC 1992 / NRRL Y-12630</strain>
    </source>
</reference>
<dbReference type="OMA" id="ILTEDMR"/>
<dbReference type="FunCoup" id="G0VG63">
    <property type="interactions" value="982"/>
</dbReference>
<dbReference type="RefSeq" id="XP_003676839.1">
    <property type="nucleotide sequence ID" value="XM_003676791.1"/>
</dbReference>
<dbReference type="InterPro" id="IPR016024">
    <property type="entry name" value="ARM-type_fold"/>
</dbReference>
<name>G0VG63_NAUCA</name>
<evidence type="ECO:0000256" key="8">
    <source>
        <dbReference type="SAM" id="MobiDB-lite"/>
    </source>
</evidence>
<keyword evidence="7" id="KW-0175">Coiled coil</keyword>
<evidence type="ECO:0000256" key="5">
    <source>
        <dbReference type="ARBA" id="ARBA00023242"/>
    </source>
</evidence>
<dbReference type="STRING" id="1064592.G0VG63"/>
<organism evidence="10 11">
    <name type="scientific">Naumovozyma castellii</name>
    <name type="common">Yeast</name>
    <name type="synonym">Saccharomyces castellii</name>
    <dbReference type="NCBI Taxonomy" id="27288"/>
    <lineage>
        <taxon>Eukaryota</taxon>
        <taxon>Fungi</taxon>
        <taxon>Dikarya</taxon>
        <taxon>Ascomycota</taxon>
        <taxon>Saccharomycotina</taxon>
        <taxon>Saccharomycetes</taxon>
        <taxon>Saccharomycetales</taxon>
        <taxon>Saccharomycetaceae</taxon>
        <taxon>Naumovozyma</taxon>
    </lineage>
</organism>
<evidence type="ECO:0000256" key="7">
    <source>
        <dbReference type="SAM" id="Coils"/>
    </source>
</evidence>
<feature type="compositionally biased region" description="Acidic residues" evidence="8">
    <location>
        <begin position="497"/>
        <end position="516"/>
    </location>
</feature>
<keyword evidence="4" id="KW-0508">mRNA splicing</keyword>
<dbReference type="Gene3D" id="1.25.40.180">
    <property type="match status" value="1"/>
</dbReference>
<dbReference type="KEGG" id="ncs:NCAS_0E04130"/>
<dbReference type="OrthoDB" id="3938623at2759"/>
<evidence type="ECO:0000256" key="2">
    <source>
        <dbReference type="ARBA" id="ARBA00006856"/>
    </source>
</evidence>
<dbReference type="eggNOG" id="KOG2140">
    <property type="taxonomic scope" value="Eukaryota"/>
</dbReference>
<dbReference type="HOGENOM" id="CLU_006308_3_4_1"/>
<dbReference type="GO" id="GO:0005684">
    <property type="term" value="C:U2-type spliceosomal complex"/>
    <property type="evidence" value="ECO:0007669"/>
    <property type="project" value="EnsemblFungi"/>
</dbReference>